<dbReference type="OrthoDB" id="6085230at2759"/>
<proteinExistence type="predicted"/>
<evidence type="ECO:0000313" key="2">
    <source>
        <dbReference type="RefSeq" id="XP_022320699.1"/>
    </source>
</evidence>
<protein>
    <submittedName>
        <fullName evidence="2">Uncharacterized protein LOC111122951 isoform X2</fullName>
    </submittedName>
</protein>
<gene>
    <name evidence="2" type="primary">LOC111122951</name>
</gene>
<dbReference type="Proteomes" id="UP000694844">
    <property type="component" value="Chromosome 3"/>
</dbReference>
<reference evidence="2" key="1">
    <citation type="submission" date="2025-08" db="UniProtKB">
        <authorList>
            <consortium name="RefSeq"/>
        </authorList>
    </citation>
    <scope>IDENTIFICATION</scope>
    <source>
        <tissue evidence="2">Whole sample</tissue>
    </source>
</reference>
<sequence length="344" mass="39859">MFLSSEFAFLETIRCRFAGSLAYELLFSEHEYTLLKSLESIEPGNVITFNLYMPFSFHDAIVVSWERQFVAGNMTRLARPFSSMSEEQVLSLLISLIETFFRNESHPTITYLDITVQDRSSSERTGRGTRSSFNQVMNDSLESPTPPLLQWTIEKDESGNWNRVLERTDDANEDPAIIQFFVSDGHIKLYHNFYKTYEVEIIHYDLEAGLRFPDVLFGSKRVVKFETTTLDFKKKHVYKKTFAKDSRAYRNQPDVIVQKAEAKIGERKWSVLGNWSSHLAEKCVLVDEKTYYSRGERFARMIQSSFSDQAHCNVLSGTSSFCLMEYVKELVGVKAQRIMFDTDQ</sequence>
<organism evidence="1 2">
    <name type="scientific">Crassostrea virginica</name>
    <name type="common">Eastern oyster</name>
    <dbReference type="NCBI Taxonomy" id="6565"/>
    <lineage>
        <taxon>Eukaryota</taxon>
        <taxon>Metazoa</taxon>
        <taxon>Spiralia</taxon>
        <taxon>Lophotrochozoa</taxon>
        <taxon>Mollusca</taxon>
        <taxon>Bivalvia</taxon>
        <taxon>Autobranchia</taxon>
        <taxon>Pteriomorphia</taxon>
        <taxon>Ostreida</taxon>
        <taxon>Ostreoidea</taxon>
        <taxon>Ostreidae</taxon>
        <taxon>Crassostrea</taxon>
    </lineage>
</organism>
<evidence type="ECO:0000313" key="1">
    <source>
        <dbReference type="Proteomes" id="UP000694844"/>
    </source>
</evidence>
<keyword evidence="1" id="KW-1185">Reference proteome</keyword>
<accession>A0A8B8CZM0</accession>
<dbReference type="AlphaFoldDB" id="A0A8B8CZM0"/>
<dbReference type="RefSeq" id="XP_022320699.1">
    <property type="nucleotide sequence ID" value="XM_022464991.1"/>
</dbReference>
<dbReference type="GeneID" id="111122951"/>
<name>A0A8B8CZM0_CRAVI</name>